<proteinExistence type="predicted"/>
<keyword evidence="1" id="KW-0378">Hydrolase</keyword>
<name>A0ABT2SJN8_9FIRM</name>
<dbReference type="InterPro" id="IPR023198">
    <property type="entry name" value="PGP-like_dom2"/>
</dbReference>
<dbReference type="PANTHER" id="PTHR43434:SF1">
    <property type="entry name" value="PHOSPHOGLYCOLATE PHOSPHATASE"/>
    <property type="match status" value="1"/>
</dbReference>
<evidence type="ECO:0000313" key="1">
    <source>
        <dbReference type="EMBL" id="MCU6724732.1"/>
    </source>
</evidence>
<dbReference type="InterPro" id="IPR023214">
    <property type="entry name" value="HAD_sf"/>
</dbReference>
<dbReference type="Gene3D" id="1.10.150.240">
    <property type="entry name" value="Putative phosphatase, domain 2"/>
    <property type="match status" value="1"/>
</dbReference>
<dbReference type="Proteomes" id="UP001652338">
    <property type="component" value="Unassembled WGS sequence"/>
</dbReference>
<dbReference type="SUPFAM" id="SSF56784">
    <property type="entry name" value="HAD-like"/>
    <property type="match status" value="1"/>
</dbReference>
<protein>
    <submittedName>
        <fullName evidence="1">HAD family hydrolase</fullName>
    </submittedName>
</protein>
<gene>
    <name evidence="1" type="ORF">OCV47_05060</name>
</gene>
<keyword evidence="2" id="KW-1185">Reference proteome</keyword>
<dbReference type="PANTHER" id="PTHR43434">
    <property type="entry name" value="PHOSPHOGLYCOLATE PHOSPHATASE"/>
    <property type="match status" value="1"/>
</dbReference>
<organism evidence="1 2">
    <name type="scientific">Muricoprocola aceti</name>
    <dbReference type="NCBI Taxonomy" id="2981772"/>
    <lineage>
        <taxon>Bacteria</taxon>
        <taxon>Bacillati</taxon>
        <taxon>Bacillota</taxon>
        <taxon>Clostridia</taxon>
        <taxon>Lachnospirales</taxon>
        <taxon>Lachnospiraceae</taxon>
        <taxon>Muricoprocola</taxon>
    </lineage>
</organism>
<evidence type="ECO:0000313" key="2">
    <source>
        <dbReference type="Proteomes" id="UP001652338"/>
    </source>
</evidence>
<dbReference type="EMBL" id="JAOQKE010000003">
    <property type="protein sequence ID" value="MCU6724732.1"/>
    <property type="molecule type" value="Genomic_DNA"/>
</dbReference>
<dbReference type="Gene3D" id="3.40.50.1000">
    <property type="entry name" value="HAD superfamily/HAD-like"/>
    <property type="match status" value="1"/>
</dbReference>
<dbReference type="RefSeq" id="WP_262654163.1">
    <property type="nucleotide sequence ID" value="NZ_JAOQKE010000003.1"/>
</dbReference>
<dbReference type="InterPro" id="IPR050155">
    <property type="entry name" value="HAD-like_hydrolase_sf"/>
</dbReference>
<dbReference type="NCBIfam" id="TIGR01549">
    <property type="entry name" value="HAD-SF-IA-v1"/>
    <property type="match status" value="1"/>
</dbReference>
<dbReference type="GO" id="GO:0016787">
    <property type="term" value="F:hydrolase activity"/>
    <property type="evidence" value="ECO:0007669"/>
    <property type="project" value="UniProtKB-KW"/>
</dbReference>
<dbReference type="InterPro" id="IPR041492">
    <property type="entry name" value="HAD_2"/>
</dbReference>
<accession>A0ABT2SJN8</accession>
<dbReference type="InterPro" id="IPR006439">
    <property type="entry name" value="HAD-SF_hydro_IA"/>
</dbReference>
<dbReference type="SFLD" id="SFLDS00003">
    <property type="entry name" value="Haloacid_Dehalogenase"/>
    <property type="match status" value="1"/>
</dbReference>
<dbReference type="SFLD" id="SFLDG01129">
    <property type="entry name" value="C1.5:_HAD__Beta-PGM__Phosphata"/>
    <property type="match status" value="1"/>
</dbReference>
<dbReference type="InterPro" id="IPR036412">
    <property type="entry name" value="HAD-like_sf"/>
</dbReference>
<dbReference type="Pfam" id="PF13419">
    <property type="entry name" value="HAD_2"/>
    <property type="match status" value="1"/>
</dbReference>
<reference evidence="1 2" key="1">
    <citation type="journal article" date="2021" name="ISME Commun">
        <title>Automated analysis of genomic sequences facilitates high-throughput and comprehensive description of bacteria.</title>
        <authorList>
            <person name="Hitch T.C.A."/>
        </authorList>
    </citation>
    <scope>NUCLEOTIDE SEQUENCE [LARGE SCALE GENOMIC DNA]</scope>
    <source>
        <strain evidence="1 2">Sanger_29</strain>
    </source>
</reference>
<sequence length="218" mass="24651">MFSNNIDSIIFDVDGTLWDSTKVVAIGYNRALETYTDLPVRVDGARLMKLFGKPMDQIFAELLPELSAEQQHYISEKCVILEEEELEKADPKLLLYPGIEEMFQKLSEKLPLFIVSNCQCGYIEQFLRKNHFESYITDHLCFGQTGTSKGQTILRLMKENHLKDPVYVGDTLGDASACKEAGIPFILAEYGFGEVADPDASIQKPLDLVDLLRIKTFD</sequence>
<comment type="caution">
    <text evidence="1">The sequence shown here is derived from an EMBL/GenBank/DDBJ whole genome shotgun (WGS) entry which is preliminary data.</text>
</comment>